<dbReference type="EMBL" id="CADCWE010000164">
    <property type="protein sequence ID" value="CAA9546657.1"/>
    <property type="molecule type" value="Genomic_DNA"/>
</dbReference>
<dbReference type="AlphaFoldDB" id="A0A6J4UF77"/>
<dbReference type="InterPro" id="IPR034804">
    <property type="entry name" value="SQR/QFR_C/D"/>
</dbReference>
<feature type="non-terminal residue" evidence="1">
    <location>
        <position position="34"/>
    </location>
</feature>
<name>A0A6J4UF77_9BACT</name>
<gene>
    <name evidence="1" type="ORF">AVDCRST_MAG73-2482</name>
</gene>
<reference evidence="1" key="1">
    <citation type="submission" date="2020-02" db="EMBL/GenBank/DDBJ databases">
        <authorList>
            <person name="Meier V. D."/>
        </authorList>
    </citation>
    <scope>NUCLEOTIDE SEQUENCE</scope>
    <source>
        <strain evidence="1">AVDCRST_MAG73</strain>
    </source>
</reference>
<dbReference type="Gene3D" id="1.20.1300.10">
    <property type="entry name" value="Fumarate reductase/succinate dehydrogenase, transmembrane subunit"/>
    <property type="match status" value="1"/>
</dbReference>
<sequence length="34" mass="3959">MALVGAVIYHTLNGLRIIAIDFWPMGTRRQRQLF</sequence>
<accession>A0A6J4UF77</accession>
<organism evidence="1">
    <name type="scientific">uncultured Thermomicrobiales bacterium</name>
    <dbReference type="NCBI Taxonomy" id="1645740"/>
    <lineage>
        <taxon>Bacteria</taxon>
        <taxon>Pseudomonadati</taxon>
        <taxon>Thermomicrobiota</taxon>
        <taxon>Thermomicrobia</taxon>
        <taxon>Thermomicrobiales</taxon>
        <taxon>environmental samples</taxon>
    </lineage>
</organism>
<evidence type="ECO:0000313" key="1">
    <source>
        <dbReference type="EMBL" id="CAA9546657.1"/>
    </source>
</evidence>
<dbReference type="GO" id="GO:0016020">
    <property type="term" value="C:membrane"/>
    <property type="evidence" value="ECO:0007669"/>
    <property type="project" value="InterPro"/>
</dbReference>
<dbReference type="SUPFAM" id="SSF81343">
    <property type="entry name" value="Fumarate reductase respiratory complex transmembrane subunits"/>
    <property type="match status" value="1"/>
</dbReference>
<protein>
    <submittedName>
        <fullName evidence="1">Succinate dehydrogenase cytochrome b-556 subunit</fullName>
    </submittedName>
</protein>
<proteinExistence type="predicted"/>